<sequence length="607" mass="65313">MMRNMTSTAEETVQQGRTFTTIGVVGLGTMGAGIAEVFARNGYTVVGVEQNDEGLARGRQHLENSTARAVKREKLTEAEQAELLGRITFSTELKDLTDADFVVEAVVESIETKKAIFRELDAIVAPDAILATNTSSLSVTEISTANSSPGRVIGVHFFNPAPVQNLVEIIRTVVTEPDVLDDVKGLVTALGKSPVVCGDKAGFIANTLLFGYLNHAASMFEGKYASREDIDAAMRFGCGYPMGPLALLDLIGLDTAYEILETMYRQGRDRLHAPTPILKQMVTAGLLGRKTGRGFYTYEGPDSPVVVADDKTPSADEQPQLKHDILQVGVVGTGTMASGIVEVFAKSGYDVLYVGRSAEKVAGVTATITKNFDKQIQRGKATEEAKAEVLGRVTGTTSLDDLKSVDIVVEAIAEDLAIKTTLFENLDEICKPGAILATTTSSLPIIAMAKVTSRPQDVIGMHFFNPATIMKLVEVVSTVATDEDVTETTRALVAKIGKVGVSCADRAGFIVNALLFPYLNDAVKMLEAHYATADDIDLAMKQGCALPMGPFELLDVVGNDVSLAIQRELYLEFREPGFAPAPLLEHLVTAGYLGRKTKRGFRDYSQR</sequence>
<proteinExistence type="inferred from homology"/>
<evidence type="ECO:0000313" key="7">
    <source>
        <dbReference type="Proteomes" id="UP000199004"/>
    </source>
</evidence>
<reference evidence="6 7" key="1">
    <citation type="submission" date="2016-10" db="EMBL/GenBank/DDBJ databases">
        <authorList>
            <person name="de Groot N.N."/>
        </authorList>
    </citation>
    <scope>NUCLEOTIDE SEQUENCE [LARGE SCALE GENOMIC DNA]</scope>
    <source>
        <strain evidence="6 7">CGMCC 1.11147</strain>
    </source>
</reference>
<name>A0A1H0IDU2_9ACTN</name>
<dbReference type="AlphaFoldDB" id="A0A1H0IDU2"/>
<feature type="domain" description="3-hydroxyacyl-CoA dehydrogenase C-terminal" evidence="4">
    <location>
        <begin position="202"/>
        <end position="298"/>
    </location>
</feature>
<feature type="domain" description="3-hydroxyacyl-CoA dehydrogenase NAD binding" evidence="5">
    <location>
        <begin position="327"/>
        <end position="505"/>
    </location>
</feature>
<evidence type="ECO:0000256" key="3">
    <source>
        <dbReference type="ARBA" id="ARBA00023002"/>
    </source>
</evidence>
<feature type="domain" description="3-hydroxyacyl-CoA dehydrogenase C-terminal" evidence="4">
    <location>
        <begin position="508"/>
        <end position="604"/>
    </location>
</feature>
<gene>
    <name evidence="6" type="ORF">SAMN05192576_3768</name>
</gene>
<dbReference type="Gene3D" id="1.10.1040.10">
    <property type="entry name" value="N-(1-d-carboxylethyl)-l-norvaline Dehydrogenase, domain 2"/>
    <property type="match status" value="2"/>
</dbReference>
<dbReference type="EMBL" id="FNIC01000007">
    <property type="protein sequence ID" value="SDO29568.1"/>
    <property type="molecule type" value="Genomic_DNA"/>
</dbReference>
<dbReference type="SUPFAM" id="SSF51735">
    <property type="entry name" value="NAD(P)-binding Rossmann-fold domains"/>
    <property type="match status" value="2"/>
</dbReference>
<dbReference type="Pfam" id="PF00725">
    <property type="entry name" value="3HCDH"/>
    <property type="match status" value="2"/>
</dbReference>
<dbReference type="PANTHER" id="PTHR48075:SF9">
    <property type="entry name" value="3-HYDROXYBUTYRYL-COA DEHYDROGENASE"/>
    <property type="match status" value="1"/>
</dbReference>
<accession>A0A1H0IDU2</accession>
<dbReference type="InterPro" id="IPR006176">
    <property type="entry name" value="3-OHacyl-CoA_DH_NAD-bd"/>
</dbReference>
<protein>
    <submittedName>
        <fullName evidence="6">3-hydroxybutyryl-CoA dehydrogenase</fullName>
    </submittedName>
</protein>
<evidence type="ECO:0000256" key="1">
    <source>
        <dbReference type="ARBA" id="ARBA00005086"/>
    </source>
</evidence>
<dbReference type="SUPFAM" id="SSF48179">
    <property type="entry name" value="6-phosphogluconate dehydrogenase C-terminal domain-like"/>
    <property type="match status" value="2"/>
</dbReference>
<evidence type="ECO:0000259" key="4">
    <source>
        <dbReference type="Pfam" id="PF00725"/>
    </source>
</evidence>
<feature type="domain" description="3-hydroxyacyl-CoA dehydrogenase NAD binding" evidence="5">
    <location>
        <begin position="21"/>
        <end position="199"/>
    </location>
</feature>
<dbReference type="InterPro" id="IPR036291">
    <property type="entry name" value="NAD(P)-bd_dom_sf"/>
</dbReference>
<evidence type="ECO:0000259" key="5">
    <source>
        <dbReference type="Pfam" id="PF02737"/>
    </source>
</evidence>
<dbReference type="Gene3D" id="3.40.50.720">
    <property type="entry name" value="NAD(P)-binding Rossmann-like Domain"/>
    <property type="match status" value="2"/>
</dbReference>
<keyword evidence="7" id="KW-1185">Reference proteome</keyword>
<dbReference type="STRING" id="1005944.SAMN05192576_3768"/>
<dbReference type="Proteomes" id="UP000199004">
    <property type="component" value="Unassembled WGS sequence"/>
</dbReference>
<keyword evidence="3" id="KW-0560">Oxidoreductase</keyword>
<dbReference type="InterPro" id="IPR006108">
    <property type="entry name" value="3HC_DH_C"/>
</dbReference>
<comment type="pathway">
    <text evidence="1">Lipid metabolism; butanoate metabolism.</text>
</comment>
<dbReference type="FunFam" id="3.40.50.720:FF:000009">
    <property type="entry name" value="Fatty oxidation complex, alpha subunit"/>
    <property type="match status" value="2"/>
</dbReference>
<organism evidence="6 7">
    <name type="scientific">Nocardioides szechwanensis</name>
    <dbReference type="NCBI Taxonomy" id="1005944"/>
    <lineage>
        <taxon>Bacteria</taxon>
        <taxon>Bacillati</taxon>
        <taxon>Actinomycetota</taxon>
        <taxon>Actinomycetes</taxon>
        <taxon>Propionibacteriales</taxon>
        <taxon>Nocardioidaceae</taxon>
        <taxon>Nocardioides</taxon>
    </lineage>
</organism>
<comment type="similarity">
    <text evidence="2">Belongs to the 3-hydroxyacyl-CoA dehydrogenase family.</text>
</comment>
<dbReference type="InterPro" id="IPR008927">
    <property type="entry name" value="6-PGluconate_DH-like_C_sf"/>
</dbReference>
<dbReference type="GO" id="GO:0008691">
    <property type="term" value="F:3-hydroxybutyryl-CoA dehydrogenase activity"/>
    <property type="evidence" value="ECO:0007669"/>
    <property type="project" value="TreeGrafter"/>
</dbReference>
<dbReference type="GO" id="GO:0006635">
    <property type="term" value="P:fatty acid beta-oxidation"/>
    <property type="evidence" value="ECO:0007669"/>
    <property type="project" value="TreeGrafter"/>
</dbReference>
<dbReference type="GO" id="GO:0070403">
    <property type="term" value="F:NAD+ binding"/>
    <property type="evidence" value="ECO:0007669"/>
    <property type="project" value="InterPro"/>
</dbReference>
<dbReference type="InterPro" id="IPR013328">
    <property type="entry name" value="6PGD_dom2"/>
</dbReference>
<evidence type="ECO:0000313" key="6">
    <source>
        <dbReference type="EMBL" id="SDO29568.1"/>
    </source>
</evidence>
<dbReference type="NCBIfam" id="NF005875">
    <property type="entry name" value="PRK07819.1"/>
    <property type="match status" value="1"/>
</dbReference>
<dbReference type="PANTHER" id="PTHR48075">
    <property type="entry name" value="3-HYDROXYACYL-COA DEHYDROGENASE FAMILY PROTEIN"/>
    <property type="match status" value="1"/>
</dbReference>
<dbReference type="Pfam" id="PF02737">
    <property type="entry name" value="3HCDH_N"/>
    <property type="match status" value="2"/>
</dbReference>
<evidence type="ECO:0000256" key="2">
    <source>
        <dbReference type="ARBA" id="ARBA00009463"/>
    </source>
</evidence>